<dbReference type="InterPro" id="IPR036724">
    <property type="entry name" value="Cobalamin-bd_sf"/>
</dbReference>
<evidence type="ECO:0000313" key="7">
    <source>
        <dbReference type="EMBL" id="KAA5608116.1"/>
    </source>
</evidence>
<dbReference type="PANTHER" id="PTHR48101:SF4">
    <property type="entry name" value="METHYLMALONYL-COA MUTASE, MITOCHONDRIAL"/>
    <property type="match status" value="1"/>
</dbReference>
<keyword evidence="8" id="KW-1185">Reference proteome</keyword>
<evidence type="ECO:0000256" key="1">
    <source>
        <dbReference type="ARBA" id="ARBA00001922"/>
    </source>
</evidence>
<dbReference type="Pfam" id="PF01642">
    <property type="entry name" value="MM_CoA_mutase"/>
    <property type="match status" value="1"/>
</dbReference>
<comment type="caution">
    <text evidence="7">The sequence shown here is derived from an EMBL/GenBank/DDBJ whole genome shotgun (WGS) entry which is preliminary data.</text>
</comment>
<dbReference type="Gene3D" id="3.20.20.240">
    <property type="entry name" value="Methylmalonyl-CoA mutase"/>
    <property type="match status" value="1"/>
</dbReference>
<dbReference type="GO" id="GO:0031419">
    <property type="term" value="F:cobalamin binding"/>
    <property type="evidence" value="ECO:0007669"/>
    <property type="project" value="UniProtKB-KW"/>
</dbReference>
<dbReference type="OrthoDB" id="9762378at2"/>
<dbReference type="GO" id="GO:0046872">
    <property type="term" value="F:metal ion binding"/>
    <property type="evidence" value="ECO:0007669"/>
    <property type="project" value="InterPro"/>
</dbReference>
<dbReference type="GO" id="GO:0019678">
    <property type="term" value="P:propionate metabolic process, methylmalonyl pathway"/>
    <property type="evidence" value="ECO:0007669"/>
    <property type="project" value="TreeGrafter"/>
</dbReference>
<comment type="similarity">
    <text evidence="2">Belongs to the methylmalonyl-CoA mutase family.</text>
</comment>
<name>A0A5M6IIK4_9PROT</name>
<dbReference type="GO" id="GO:0005737">
    <property type="term" value="C:cytoplasm"/>
    <property type="evidence" value="ECO:0007669"/>
    <property type="project" value="TreeGrafter"/>
</dbReference>
<proteinExistence type="inferred from homology"/>
<keyword evidence="3" id="KW-0846">Cobalamin</keyword>
<keyword evidence="4" id="KW-0413">Isomerase</keyword>
<evidence type="ECO:0000256" key="2">
    <source>
        <dbReference type="ARBA" id="ARBA00008465"/>
    </source>
</evidence>
<dbReference type="InterPro" id="IPR006099">
    <property type="entry name" value="MeMalonylCoA_mutase_a/b_cat"/>
</dbReference>
<accession>A0A5M6IIK4</accession>
<evidence type="ECO:0000256" key="4">
    <source>
        <dbReference type="ARBA" id="ARBA00023235"/>
    </source>
</evidence>
<feature type="domain" description="Methylmalonyl-CoA mutase alpha/beta chain catalytic" evidence="6">
    <location>
        <begin position="42"/>
        <end position="540"/>
    </location>
</feature>
<evidence type="ECO:0000256" key="5">
    <source>
        <dbReference type="ARBA" id="ARBA00023285"/>
    </source>
</evidence>
<dbReference type="Gene3D" id="3.40.50.280">
    <property type="entry name" value="Cobalamin-binding domain"/>
    <property type="match status" value="1"/>
</dbReference>
<dbReference type="Proteomes" id="UP000325255">
    <property type="component" value="Unassembled WGS sequence"/>
</dbReference>
<dbReference type="SUPFAM" id="SSF52242">
    <property type="entry name" value="Cobalamin (vitamin B12)-binding domain"/>
    <property type="match status" value="1"/>
</dbReference>
<dbReference type="SUPFAM" id="SSF51703">
    <property type="entry name" value="Cobalamin (vitamin B12)-dependent enzymes"/>
    <property type="match status" value="1"/>
</dbReference>
<keyword evidence="5" id="KW-0170">Cobalt</keyword>
<dbReference type="PANTHER" id="PTHR48101">
    <property type="entry name" value="METHYLMALONYL-COA MUTASE, MITOCHONDRIAL-RELATED"/>
    <property type="match status" value="1"/>
</dbReference>
<comment type="cofactor">
    <cofactor evidence="1">
        <name>adenosylcob(III)alamin</name>
        <dbReference type="ChEBI" id="CHEBI:18408"/>
    </cofactor>
</comment>
<dbReference type="RefSeq" id="WP_150045655.1">
    <property type="nucleotide sequence ID" value="NZ_OW485601.1"/>
</dbReference>
<organism evidence="7 8">
    <name type="scientific">Rhodovastum atsumiense</name>
    <dbReference type="NCBI Taxonomy" id="504468"/>
    <lineage>
        <taxon>Bacteria</taxon>
        <taxon>Pseudomonadati</taxon>
        <taxon>Pseudomonadota</taxon>
        <taxon>Alphaproteobacteria</taxon>
        <taxon>Acetobacterales</taxon>
        <taxon>Acetobacteraceae</taxon>
        <taxon>Rhodovastum</taxon>
    </lineage>
</organism>
<sequence>MITRHFQLGADFPEVSYADWRKAVEGDLKGAPFEKRMISRGYEGIELQPLYTEDIFPTREDPSGVPGHPPFARAASVLGNRLQGWDIRQEPDHPDPAQANAQILDDLAGGGTSVSLRLDAAAWHGLDADAPQAGQWFGRDGVAISTTADLAQVLDKIRLDVAGAWLHAGAAFLPAAALYVATAQANGVTPDRLLGGFNADPLGTLMHDGSLPVPVERALADTADLASWTAANAPRMTAVEVNTSPYHDAGANSVQDLAFLLGSGVAYLRALTDAGLDVSLAARQIQFSISVGARFYQAIAKLRAARVLWAAVVAAAGGTPDAQAMRMRVATGRRVLTTRGQSVNILRNTVAAYAGAIASAEAITTIPFDAPTGISTEQSRRNARNTQIVLAEECHLNHVVDPAGGAWYIEWYTQTFVEQAWALFQQIEAQGGMIAAIANGWVAERIAAVETKRERDIASRKVPITGISEHPSIHELRTPQQVIDRAALRDATARKLAAWRSGHASGTALAALAASQDGRTAAAIAAAQAGATLGEIAAALVPPGSEPAHVSPLVVHPYDEAFEDLRDAAEAFATRKGHPPRVWLAGIGSIAEQTARRNFSRNLFESGGFEVLGHEAATDVEQAAAAFAQSGATVAVICSTDKRYPAVVPELAPKLKAAGARHVILAGNPGAAEAAYREAGVDRFIFVRCDVLETLWSLLRAEEAV</sequence>
<dbReference type="AlphaFoldDB" id="A0A5M6IIK4"/>
<dbReference type="GO" id="GO:0004494">
    <property type="term" value="F:methylmalonyl-CoA mutase activity"/>
    <property type="evidence" value="ECO:0007669"/>
    <property type="project" value="UniProtKB-EC"/>
</dbReference>
<evidence type="ECO:0000259" key="6">
    <source>
        <dbReference type="Pfam" id="PF01642"/>
    </source>
</evidence>
<protein>
    <submittedName>
        <fullName evidence="7">Methylmalonyl-CoA mutase</fullName>
    </submittedName>
</protein>
<dbReference type="EMBL" id="VWPK01000105">
    <property type="protein sequence ID" value="KAA5608116.1"/>
    <property type="molecule type" value="Genomic_DNA"/>
</dbReference>
<gene>
    <name evidence="7" type="ORF">F1189_30570</name>
</gene>
<dbReference type="InterPro" id="IPR016176">
    <property type="entry name" value="Cbl-dep_enz_cat"/>
</dbReference>
<evidence type="ECO:0000313" key="8">
    <source>
        <dbReference type="Proteomes" id="UP000325255"/>
    </source>
</evidence>
<evidence type="ECO:0000256" key="3">
    <source>
        <dbReference type="ARBA" id="ARBA00022628"/>
    </source>
</evidence>
<reference evidence="7 8" key="1">
    <citation type="submission" date="2019-09" db="EMBL/GenBank/DDBJ databases">
        <title>Genome sequence of Rhodovastum atsumiense, a diverse member of the Acetobacteraceae family of non-sulfur purple photosynthetic bacteria.</title>
        <authorList>
            <person name="Meyer T."/>
            <person name="Kyndt J."/>
        </authorList>
    </citation>
    <scope>NUCLEOTIDE SEQUENCE [LARGE SCALE GENOMIC DNA]</scope>
    <source>
        <strain evidence="7 8">DSM 21279</strain>
    </source>
</reference>